<dbReference type="InterPro" id="IPR055690">
    <property type="entry name" value="DUF7266"/>
</dbReference>
<protein>
    <submittedName>
        <fullName evidence="2">Uncharacterized protein</fullName>
    </submittedName>
</protein>
<keyword evidence="1" id="KW-1133">Transmembrane helix</keyword>
<evidence type="ECO:0000256" key="1">
    <source>
        <dbReference type="SAM" id="Phobius"/>
    </source>
</evidence>
<dbReference type="Proteomes" id="UP000011591">
    <property type="component" value="Unassembled WGS sequence"/>
</dbReference>
<evidence type="ECO:0000313" key="3">
    <source>
        <dbReference type="Proteomes" id="UP000011591"/>
    </source>
</evidence>
<dbReference type="RefSeq" id="WP_006664104.1">
    <property type="nucleotide sequence ID" value="NZ_AOIP01000012.1"/>
</dbReference>
<dbReference type="AlphaFoldDB" id="M0BFJ9"/>
<dbReference type="Pfam" id="PF23928">
    <property type="entry name" value="DUF7266"/>
    <property type="match status" value="1"/>
</dbReference>
<dbReference type="PATRIC" id="fig|1227491.4.peg.584"/>
<name>M0BFJ9_9EURY</name>
<proteinExistence type="predicted"/>
<keyword evidence="3" id="KW-1185">Reference proteome</keyword>
<comment type="caution">
    <text evidence="2">The sequence shown here is derived from an EMBL/GenBank/DDBJ whole genome shotgun (WGS) entry which is preliminary data.</text>
</comment>
<sequence>MSFDSSSATHSLERSDTDRGMSIAVTHVLTIGITTILIALLLTSAGGLLDTETDRSAEHSLETIGERIAGEIESVDRLGDDTVTIRASHPRTVANSGYTVEIAENCEAPLLDGETDCVKLTSNGADTVVYVPVVVTEVEINESSAPGGTIEISADGDFLTIDGGNR</sequence>
<dbReference type="EMBL" id="AOIP01000012">
    <property type="protein sequence ID" value="ELZ09053.1"/>
    <property type="molecule type" value="Genomic_DNA"/>
</dbReference>
<accession>M0BFJ9</accession>
<evidence type="ECO:0000313" key="2">
    <source>
        <dbReference type="EMBL" id="ELZ09053.1"/>
    </source>
</evidence>
<organism evidence="2 3">
    <name type="scientific">Natrialba aegyptia DSM 13077</name>
    <dbReference type="NCBI Taxonomy" id="1227491"/>
    <lineage>
        <taxon>Archaea</taxon>
        <taxon>Methanobacteriati</taxon>
        <taxon>Methanobacteriota</taxon>
        <taxon>Stenosarchaea group</taxon>
        <taxon>Halobacteria</taxon>
        <taxon>Halobacteriales</taxon>
        <taxon>Natrialbaceae</taxon>
        <taxon>Natrialba</taxon>
    </lineage>
</organism>
<keyword evidence="1" id="KW-0812">Transmembrane</keyword>
<gene>
    <name evidence="2" type="ORF">C480_02848</name>
</gene>
<keyword evidence="1" id="KW-0472">Membrane</keyword>
<feature type="transmembrane region" description="Helical" evidence="1">
    <location>
        <begin position="20"/>
        <end position="42"/>
    </location>
</feature>
<reference evidence="2 3" key="1">
    <citation type="journal article" date="2014" name="PLoS Genet.">
        <title>Phylogenetically driven sequencing of extremely halophilic archaea reveals strategies for static and dynamic osmo-response.</title>
        <authorList>
            <person name="Becker E.A."/>
            <person name="Seitzer P.M."/>
            <person name="Tritt A."/>
            <person name="Larsen D."/>
            <person name="Krusor M."/>
            <person name="Yao A.I."/>
            <person name="Wu D."/>
            <person name="Madern D."/>
            <person name="Eisen J.A."/>
            <person name="Darling A.E."/>
            <person name="Facciotti M.T."/>
        </authorList>
    </citation>
    <scope>NUCLEOTIDE SEQUENCE [LARGE SCALE GENOMIC DNA]</scope>
    <source>
        <strain evidence="2 3">DSM 13077</strain>
    </source>
</reference>